<evidence type="ECO:0000259" key="6">
    <source>
        <dbReference type="Pfam" id="PF12460"/>
    </source>
</evidence>
<dbReference type="PANTHER" id="PTHR12891:SF0">
    <property type="entry name" value="MMS19 NUCLEOTIDE EXCISION REPAIR PROTEIN HOMOLOG"/>
    <property type="match status" value="1"/>
</dbReference>
<evidence type="ECO:0000256" key="3">
    <source>
        <dbReference type="ARBA" id="ARBA00022737"/>
    </source>
</evidence>
<evidence type="ECO:0000256" key="2">
    <source>
        <dbReference type="ARBA" id="ARBA00009340"/>
    </source>
</evidence>
<keyword evidence="5" id="KW-0234">DNA repair</keyword>
<keyword evidence="5" id="KW-0963">Cytoplasm</keyword>
<proteinExistence type="inferred from homology"/>
<dbReference type="InterPro" id="IPR029240">
    <property type="entry name" value="MMS19_N"/>
</dbReference>
<protein>
    <recommendedName>
        <fullName evidence="5">MMS19 nucleotide excision repair protein</fullName>
    </recommendedName>
</protein>
<keyword evidence="5" id="KW-0206">Cytoskeleton</keyword>
<keyword evidence="4 5" id="KW-0539">Nucleus</keyword>
<dbReference type="Gene3D" id="1.25.10.10">
    <property type="entry name" value="Leucine-rich Repeat Variant"/>
    <property type="match status" value="3"/>
</dbReference>
<dbReference type="InterPro" id="IPR039920">
    <property type="entry name" value="MMS19"/>
</dbReference>
<comment type="similarity">
    <text evidence="2 5">Belongs to the MET18/MMS19 family.</text>
</comment>
<reference evidence="8 9" key="1">
    <citation type="submission" date="2024-02" db="EMBL/GenBank/DDBJ databases">
        <authorList>
            <person name="Daric V."/>
            <person name="Darras S."/>
        </authorList>
    </citation>
    <scope>NUCLEOTIDE SEQUENCE [LARGE SCALE GENOMIC DNA]</scope>
</reference>
<keyword evidence="9" id="KW-1185">Reference proteome</keyword>
<dbReference type="PANTHER" id="PTHR12891">
    <property type="entry name" value="DNA REPAIR/TRANSCRIPTION PROTEIN MET18/MMS19"/>
    <property type="match status" value="1"/>
</dbReference>
<accession>A0ABP0GVR3</accession>
<evidence type="ECO:0000256" key="1">
    <source>
        <dbReference type="ARBA" id="ARBA00004123"/>
    </source>
</evidence>
<keyword evidence="3" id="KW-0677">Repeat</keyword>
<dbReference type="Pfam" id="PF12460">
    <property type="entry name" value="MMS19_C"/>
    <property type="match status" value="1"/>
</dbReference>
<sequence length="1041" mass="115897">MDELVKLFMNDLDDHDDEILKASLQVQEGKLTVLNLVEELGPHLTNTDTEARVKGCKLLTKILENLPDTCLSTKELATLVIFLCSRLQDHYTLQPPALSGLVKLTASTNLAEGEAKIVINSIFKEVHVQSCLQAERLNLYLLLTNIVSNHKSLILSLGRNFLYNFIQAIDGEQDPRNLLVVFQLAYDVISTGIDLLNLAEELFDVISCYFPIDFNPSSGGKFSITNQDLVLGLRRVLSSTNAFAQFCIPLMLEKLDSDIESAKVDACLTFSECLSQYKKIDLEPYLGAIWNTLKQEITQSVSEEVENSALDLLTELVRTLSLWPVLGQSYRMVDLNSFLNEVLEECLTRLKEPIRDKLTWMSWRIIMACAKASKTACDIVCKAVFPLLLEQVSEMSVDASSTPLAKSNFANIMDCIVKMATVCSNFTFSYNPVLPHKDAIMKSFQDVLSKEGSVQVKCTAVAGLAVILGLNILSDENLRNLATVLLSSLMSQSDPKVRFELLSASGYLSSKHPKIVKACMLPTITKLIPETEFWHHPKEIVRNTLECLSALSTHFDILQDVVSYVVDFLFRCKIEQPYCCFLLECLGCLETISKNSTAGDDHTDHLVINIALPLIKICIKTSVQLTVPELCCASCTAVNGFSIDCISLPIIKAVTAVLRNIFQNLRLGKTAKFIVKLLTDIYLNGNIAELDISEEKLLKFDPFNPKFALLQSRMICFLHATLCAVDRSVTIPHIEDFQSKLLNLCLHSDDQPTYVAAAKTFAGLVNRAHKSSDKYMQDVLDCSVGKAKGKKLQVLTLLIWTTKALALCNHEMTKAFIQKLVGLFGDPDIGETAAAGCDIIMRDSKEVLSPSSHAVVRLMYRQRFFLLIIPELVAGFRSAKDTPMEISQTGDLEQVLPSVKQAHCLTALSHLLLHLPKQVLLQQFSHLTPLLVKALHSDDAILLQSVLSALLYLIEDAAAPMEAHIDSLINDFLRLSRFKPNLDVRLKALKCIGASTLLPTTILLPIKKKVVQELRYVLDDHKRDVRSEAAKARSEWYLVGT</sequence>
<evidence type="ECO:0000256" key="4">
    <source>
        <dbReference type="ARBA" id="ARBA00023242"/>
    </source>
</evidence>
<comment type="function">
    <text evidence="5">Key component of the cytosolic iron-sulfur protein assembly (CIA) complex, a multiprotein complex that mediates the incorporation of iron-sulfur cluster into apoproteins specifically involved in DNA metabolism and genomic integrity. In the CIA complex, MMS19 acts as an adapter between early-acting CIA components and a subset of cellular target iron-sulfur proteins.</text>
</comment>
<dbReference type="InterPro" id="IPR024687">
    <property type="entry name" value="MMS19_C"/>
</dbReference>
<name>A0ABP0GVR3_CLALP</name>
<comment type="subunit">
    <text evidence="5">Component of the CIA complex.</text>
</comment>
<dbReference type="InterPro" id="IPR011989">
    <property type="entry name" value="ARM-like"/>
</dbReference>
<dbReference type="SUPFAM" id="SSF48371">
    <property type="entry name" value="ARM repeat"/>
    <property type="match status" value="1"/>
</dbReference>
<feature type="domain" description="MMS19 N-terminal" evidence="7">
    <location>
        <begin position="37"/>
        <end position="298"/>
    </location>
</feature>
<feature type="domain" description="MMS19 C-terminal" evidence="6">
    <location>
        <begin position="544"/>
        <end position="994"/>
    </location>
</feature>
<evidence type="ECO:0000256" key="5">
    <source>
        <dbReference type="RuleBase" id="RU367072"/>
    </source>
</evidence>
<comment type="caution">
    <text evidence="8">The sequence shown here is derived from an EMBL/GenBank/DDBJ whole genome shotgun (WGS) entry which is preliminary data.</text>
</comment>
<dbReference type="Pfam" id="PF14500">
    <property type="entry name" value="MMS19_N"/>
    <property type="match status" value="1"/>
</dbReference>
<dbReference type="Proteomes" id="UP001642483">
    <property type="component" value="Unassembled WGS sequence"/>
</dbReference>
<evidence type="ECO:0000313" key="8">
    <source>
        <dbReference type="EMBL" id="CAK8695747.1"/>
    </source>
</evidence>
<comment type="subcellular location">
    <subcellularLocation>
        <location evidence="5">Cytoplasm</location>
        <location evidence="5">Cytoskeleton</location>
        <location evidence="5">Spindle</location>
    </subcellularLocation>
    <subcellularLocation>
        <location evidence="1 5">Nucleus</location>
    </subcellularLocation>
</comment>
<gene>
    <name evidence="8" type="ORF">CVLEPA_LOCUS28972</name>
</gene>
<dbReference type="EMBL" id="CAWYQH010000152">
    <property type="protein sequence ID" value="CAK8695747.1"/>
    <property type="molecule type" value="Genomic_DNA"/>
</dbReference>
<evidence type="ECO:0000313" key="9">
    <source>
        <dbReference type="Proteomes" id="UP001642483"/>
    </source>
</evidence>
<organism evidence="8 9">
    <name type="scientific">Clavelina lepadiformis</name>
    <name type="common">Light-bulb sea squirt</name>
    <name type="synonym">Ascidia lepadiformis</name>
    <dbReference type="NCBI Taxonomy" id="159417"/>
    <lineage>
        <taxon>Eukaryota</taxon>
        <taxon>Metazoa</taxon>
        <taxon>Chordata</taxon>
        <taxon>Tunicata</taxon>
        <taxon>Ascidiacea</taxon>
        <taxon>Aplousobranchia</taxon>
        <taxon>Clavelinidae</taxon>
        <taxon>Clavelina</taxon>
    </lineage>
</organism>
<evidence type="ECO:0000259" key="7">
    <source>
        <dbReference type="Pfam" id="PF14500"/>
    </source>
</evidence>
<keyword evidence="5" id="KW-0227">DNA damage</keyword>
<dbReference type="InterPro" id="IPR016024">
    <property type="entry name" value="ARM-type_fold"/>
</dbReference>